<accession>A0A369N224</accession>
<feature type="domain" description="DJ-1/PfpI" evidence="4">
    <location>
        <begin position="100"/>
        <end position="236"/>
    </location>
</feature>
<dbReference type="EMBL" id="PPTY01000021">
    <property type="protein sequence ID" value="RDB83800.1"/>
    <property type="molecule type" value="Genomic_DNA"/>
</dbReference>
<dbReference type="AlphaFoldDB" id="A0A369N224"/>
<keyword evidence="5" id="KW-0315">Glutamine amidotransferase</keyword>
<organism evidence="5 6">
    <name type="scientific">Eggerthella lenta</name>
    <name type="common">Eubacterium lentum</name>
    <dbReference type="NCBI Taxonomy" id="84112"/>
    <lineage>
        <taxon>Bacteria</taxon>
        <taxon>Bacillati</taxon>
        <taxon>Actinomycetota</taxon>
        <taxon>Coriobacteriia</taxon>
        <taxon>Eggerthellales</taxon>
        <taxon>Eggerthellaceae</taxon>
        <taxon>Eggerthella</taxon>
    </lineage>
</organism>
<dbReference type="Pfam" id="PF01965">
    <property type="entry name" value="DJ-1_PfpI"/>
    <property type="match status" value="1"/>
</dbReference>
<dbReference type="Proteomes" id="UP000253857">
    <property type="component" value="Unassembled WGS sequence"/>
</dbReference>
<evidence type="ECO:0000256" key="3">
    <source>
        <dbReference type="ARBA" id="ARBA00038493"/>
    </source>
</evidence>
<evidence type="ECO:0000259" key="4">
    <source>
        <dbReference type="Pfam" id="PF01965"/>
    </source>
</evidence>
<dbReference type="CDD" id="cd03141">
    <property type="entry name" value="GATase1_Hsp31_like"/>
    <property type="match status" value="1"/>
</dbReference>
<reference evidence="5 6" key="1">
    <citation type="journal article" date="2018" name="Elife">
        <title>Discovery and characterization of a prevalent human gut bacterial enzyme sufficient for the inactivation of a family of plant toxins.</title>
        <authorList>
            <person name="Koppel N."/>
            <person name="Bisanz J.E."/>
            <person name="Pandelia M.E."/>
            <person name="Turnbaugh P.J."/>
            <person name="Balskus E.P."/>
        </authorList>
    </citation>
    <scope>NUCLEOTIDE SEQUENCE [LARGE SCALE GENOMIC DNA]</scope>
    <source>
        <strain evidence="5 6">FAA1-1-60AUCSF</strain>
    </source>
</reference>
<comment type="caution">
    <text evidence="5">The sequence shown here is derived from an EMBL/GenBank/DDBJ whole genome shotgun (WGS) entry which is preliminary data.</text>
</comment>
<protein>
    <submittedName>
        <fullName evidence="5">Type 1 glutamine amidotransferase domain-containing protein</fullName>
    </submittedName>
</protein>
<dbReference type="PANTHER" id="PTHR48094:SF11">
    <property type="entry name" value="GLUTATHIONE-INDEPENDENT GLYOXALASE HSP31-RELATED"/>
    <property type="match status" value="1"/>
</dbReference>
<keyword evidence="1" id="KW-0346">Stress response</keyword>
<keyword evidence="5" id="KW-0808">Transferase</keyword>
<dbReference type="Gene3D" id="3.40.50.880">
    <property type="match status" value="1"/>
</dbReference>
<proteinExistence type="inferred from homology"/>
<evidence type="ECO:0000256" key="1">
    <source>
        <dbReference type="ARBA" id="ARBA00023016"/>
    </source>
</evidence>
<dbReference type="RefSeq" id="WP_035584369.1">
    <property type="nucleotide sequence ID" value="NZ_CP089335.1"/>
</dbReference>
<sequence>MIERSPGVEEEPTMKKILIALTNTPTYGEKHAATGLWLGEAAEFVDEVGQRGFEVDYVSPNGGFVPLDPRSMKPAYLDQPTFALYHTPDFQERALARSMSPDDVDAGEYAALYYTGGHGVMWDFPSSEGLARLCLEVYGNGGYLASVCHGIAGLLFVQDRGTYLVEGKSITGFTTAEEYLSGKSAAIPFWNEQVAKAHGAVFCKKRPFASFAMQDGRIITGQNPESPRAVARLLLENIERPLR</sequence>
<dbReference type="GO" id="GO:0019172">
    <property type="term" value="F:glyoxalase III activity"/>
    <property type="evidence" value="ECO:0007669"/>
    <property type="project" value="TreeGrafter"/>
</dbReference>
<evidence type="ECO:0000256" key="2">
    <source>
        <dbReference type="ARBA" id="ARBA00023239"/>
    </source>
</evidence>
<dbReference type="InterPro" id="IPR029062">
    <property type="entry name" value="Class_I_gatase-like"/>
</dbReference>
<keyword evidence="2" id="KW-0456">Lyase</keyword>
<evidence type="ECO:0000313" key="6">
    <source>
        <dbReference type="Proteomes" id="UP000253857"/>
    </source>
</evidence>
<comment type="similarity">
    <text evidence="3">Belongs to the peptidase C56 family. HSP31-like subfamily.</text>
</comment>
<dbReference type="GO" id="GO:0016740">
    <property type="term" value="F:transferase activity"/>
    <property type="evidence" value="ECO:0007669"/>
    <property type="project" value="UniProtKB-KW"/>
</dbReference>
<dbReference type="InterPro" id="IPR002818">
    <property type="entry name" value="DJ-1/PfpI"/>
</dbReference>
<gene>
    <name evidence="5" type="ORF">C1871_11020</name>
</gene>
<evidence type="ECO:0000313" key="5">
    <source>
        <dbReference type="EMBL" id="RDB83800.1"/>
    </source>
</evidence>
<dbReference type="GO" id="GO:0005737">
    <property type="term" value="C:cytoplasm"/>
    <property type="evidence" value="ECO:0007669"/>
    <property type="project" value="TreeGrafter"/>
</dbReference>
<dbReference type="InterPro" id="IPR050325">
    <property type="entry name" value="Prot/Nucl_acid_deglycase"/>
</dbReference>
<name>A0A369N224_EGGLN</name>
<dbReference type="PANTHER" id="PTHR48094">
    <property type="entry name" value="PROTEIN/NUCLEIC ACID DEGLYCASE DJ-1-RELATED"/>
    <property type="match status" value="1"/>
</dbReference>
<dbReference type="GO" id="GO:0019243">
    <property type="term" value="P:methylglyoxal catabolic process to D-lactate via S-lactoyl-glutathione"/>
    <property type="evidence" value="ECO:0007669"/>
    <property type="project" value="TreeGrafter"/>
</dbReference>
<dbReference type="SUPFAM" id="SSF52317">
    <property type="entry name" value="Class I glutamine amidotransferase-like"/>
    <property type="match status" value="1"/>
</dbReference>